<dbReference type="EC" id="2.1.1.-" evidence="3"/>
<dbReference type="PANTHER" id="PTHR43861">
    <property type="entry name" value="TRANS-ACONITATE 2-METHYLTRANSFERASE-RELATED"/>
    <property type="match status" value="1"/>
</dbReference>
<dbReference type="GO" id="GO:0008168">
    <property type="term" value="F:methyltransferase activity"/>
    <property type="evidence" value="ECO:0007669"/>
    <property type="project" value="UniProtKB-KW"/>
</dbReference>
<comment type="caution">
    <text evidence="3">The sequence shown here is derived from an EMBL/GenBank/DDBJ whole genome shotgun (WGS) entry which is preliminary data.</text>
</comment>
<sequence length="236" mass="26000">MPDDRIAGWRPSDSDLFTTYGDAFVPRRREQIETVADLLDDLAEPHVLDLCCGEGLLAEEYLRRHAAGRVTLLDGSPEMLDKAAQRLARFGTRWEHVRADVHDRVWRCGAYGGVMTSLAVHHLDGPGKRDLYRDLYAMLVPGGVFVMADLVEPVGARARDIAAAHWDRAVLEAGGAEAARAFAQAQWNYYRLPGPDPVDTPSSVAENLTWLSEAGFAGVDLVWLHAGHAIFTATRP</sequence>
<evidence type="ECO:0000313" key="3">
    <source>
        <dbReference type="EMBL" id="MDQ0381702.1"/>
    </source>
</evidence>
<evidence type="ECO:0000313" key="4">
    <source>
        <dbReference type="Proteomes" id="UP001229651"/>
    </source>
</evidence>
<dbReference type="EMBL" id="JAUSUT010000001">
    <property type="protein sequence ID" value="MDQ0381702.1"/>
    <property type="molecule type" value="Genomic_DNA"/>
</dbReference>
<reference evidence="3 4" key="1">
    <citation type="submission" date="2023-07" db="EMBL/GenBank/DDBJ databases">
        <title>Sequencing the genomes of 1000 actinobacteria strains.</title>
        <authorList>
            <person name="Klenk H.-P."/>
        </authorList>
    </citation>
    <scope>NUCLEOTIDE SEQUENCE [LARGE SCALE GENOMIC DNA]</scope>
    <source>
        <strain evidence="3 4">DSM 45805</strain>
    </source>
</reference>
<organism evidence="3 4">
    <name type="scientific">Amycolatopsis thermophila</name>
    <dbReference type="NCBI Taxonomy" id="206084"/>
    <lineage>
        <taxon>Bacteria</taxon>
        <taxon>Bacillati</taxon>
        <taxon>Actinomycetota</taxon>
        <taxon>Actinomycetes</taxon>
        <taxon>Pseudonocardiales</taxon>
        <taxon>Pseudonocardiaceae</taxon>
        <taxon>Amycolatopsis</taxon>
    </lineage>
</organism>
<dbReference type="GO" id="GO:0032259">
    <property type="term" value="P:methylation"/>
    <property type="evidence" value="ECO:0007669"/>
    <property type="project" value="UniProtKB-KW"/>
</dbReference>
<evidence type="ECO:0000259" key="2">
    <source>
        <dbReference type="Pfam" id="PF13649"/>
    </source>
</evidence>
<dbReference type="InterPro" id="IPR029063">
    <property type="entry name" value="SAM-dependent_MTases_sf"/>
</dbReference>
<proteinExistence type="predicted"/>
<evidence type="ECO:0000256" key="1">
    <source>
        <dbReference type="ARBA" id="ARBA00022679"/>
    </source>
</evidence>
<dbReference type="Pfam" id="PF13649">
    <property type="entry name" value="Methyltransf_25"/>
    <property type="match status" value="1"/>
</dbReference>
<protein>
    <submittedName>
        <fullName evidence="3">tRNA (Cmo5U34)-methyltransferase</fullName>
        <ecNumber evidence="3">2.1.1.-</ecNumber>
    </submittedName>
</protein>
<accession>A0ABU0F2A9</accession>
<dbReference type="CDD" id="cd02440">
    <property type="entry name" value="AdoMet_MTases"/>
    <property type="match status" value="1"/>
</dbReference>
<dbReference type="Proteomes" id="UP001229651">
    <property type="component" value="Unassembled WGS sequence"/>
</dbReference>
<keyword evidence="4" id="KW-1185">Reference proteome</keyword>
<dbReference type="InterPro" id="IPR041698">
    <property type="entry name" value="Methyltransf_25"/>
</dbReference>
<name>A0ABU0F2A9_9PSEU</name>
<keyword evidence="1 3" id="KW-0808">Transferase</keyword>
<feature type="domain" description="Methyltransferase" evidence="2">
    <location>
        <begin position="47"/>
        <end position="143"/>
    </location>
</feature>
<gene>
    <name evidence="3" type="ORF">FB470_005696</name>
</gene>
<dbReference type="RefSeq" id="WP_306996466.1">
    <property type="nucleotide sequence ID" value="NZ_JAUSUT010000001.1"/>
</dbReference>
<dbReference type="SUPFAM" id="SSF53335">
    <property type="entry name" value="S-adenosyl-L-methionine-dependent methyltransferases"/>
    <property type="match status" value="1"/>
</dbReference>
<keyword evidence="3" id="KW-0489">Methyltransferase</keyword>
<dbReference type="Gene3D" id="3.40.50.150">
    <property type="entry name" value="Vaccinia Virus protein VP39"/>
    <property type="match status" value="1"/>
</dbReference>